<reference evidence="2" key="1">
    <citation type="submission" date="2021-01" db="EMBL/GenBank/DDBJ databases">
        <authorList>
            <person name="Corre E."/>
            <person name="Pelletier E."/>
            <person name="Niang G."/>
            <person name="Scheremetjew M."/>
            <person name="Finn R."/>
            <person name="Kale V."/>
            <person name="Holt S."/>
            <person name="Cochrane G."/>
            <person name="Meng A."/>
            <person name="Brown T."/>
            <person name="Cohen L."/>
        </authorList>
    </citation>
    <scope>NUCLEOTIDE SEQUENCE</scope>
    <source>
        <strain evidence="2">CCMP127</strain>
    </source>
</reference>
<accession>A0A7S3L392</accession>
<dbReference type="AlphaFoldDB" id="A0A7S3L392"/>
<proteinExistence type="predicted"/>
<gene>
    <name evidence="2" type="ORF">ACOF00016_LOCUS7332</name>
</gene>
<feature type="region of interest" description="Disordered" evidence="1">
    <location>
        <begin position="54"/>
        <end position="79"/>
    </location>
</feature>
<evidence type="ECO:0000313" key="2">
    <source>
        <dbReference type="EMBL" id="CAE0409724.1"/>
    </source>
</evidence>
<feature type="region of interest" description="Disordered" evidence="1">
    <location>
        <begin position="1"/>
        <end position="36"/>
    </location>
</feature>
<organism evidence="2">
    <name type="scientific">Amphora coffeiformis</name>
    <dbReference type="NCBI Taxonomy" id="265554"/>
    <lineage>
        <taxon>Eukaryota</taxon>
        <taxon>Sar</taxon>
        <taxon>Stramenopiles</taxon>
        <taxon>Ochrophyta</taxon>
        <taxon>Bacillariophyta</taxon>
        <taxon>Bacillariophyceae</taxon>
        <taxon>Bacillariophycidae</taxon>
        <taxon>Thalassiophysales</taxon>
        <taxon>Catenulaceae</taxon>
        <taxon>Amphora</taxon>
    </lineage>
</organism>
<evidence type="ECO:0000256" key="1">
    <source>
        <dbReference type="SAM" id="MobiDB-lite"/>
    </source>
</evidence>
<dbReference type="EMBL" id="HBIM01008643">
    <property type="protein sequence ID" value="CAE0409724.1"/>
    <property type="molecule type" value="Transcribed_RNA"/>
</dbReference>
<name>A0A7S3L392_9STRA</name>
<protein>
    <submittedName>
        <fullName evidence="2">Uncharacterized protein</fullName>
    </submittedName>
</protein>
<feature type="region of interest" description="Disordered" evidence="1">
    <location>
        <begin position="580"/>
        <end position="602"/>
    </location>
</feature>
<sequence>MRGRSGRSDSFSVGDDSHHEKQKVGEGDDHDKLPEPILMYHESARSIVFRDHLRRKAKKEEEAASLERQLSSASKEGTVPKVGVARHSPNEQVDPIGAVAHVMGLDQGEETIRPSEAGIPDALIAGFQRRIKPLAPLSLGPDDTFEPLLASEGEGENQTEWTPAEKEVFQKLATQQACVKTIKNTEWTAFLQRFSVPHVHHLNQPRVHDDIAPNGEDYPYTSFVTSTSMLPPGGKKMRCFGSAGQYAVGVVFALPTVHENGETEAEACEKTETWSWPAGYAAKTEFNIDGRGQLINGRKEALRSLATLREYNNDYLNKEEYIVANRTISGLNQIPYNEVFLRVGGLGRIANGKDVVTGKERVDGINGRSLTTGVGLPIALFVRSAKYGQLIALLRARARLAHTFSEECTKGIPLLFIDPDKGVRVFTDKLQREVWKIASRNLNPFQNSDIAHKTTIQNTDEASFQQKVDELLHLDDTIKEMLTPEELGRIAGGFGATDESVASVLRKVLIHDNRINKDLQISEGEAENSHKLQDVVNEGLTAAVRAGDYYTSRQLLILYSLVASLGDDVLEDEKSVLSLSDASEGVGASEGSKAKKRSSSMGRDADLLIQNMQIVKMKDGSEKLETKIPPPPPPPPLDTDRLRSATNSDGLLAVLGAAQILKAMQDGSAKKRTEEAIASIEEWVNYGENSMAFRISSWYDQRAAQGDLKIAMAEDSNLMAFVSGKSISNRRNFARNLREAMSATSFTDGRFLSAILTMIEGMNKPCLRLELLQYVLGLDNRYSIAHVARSVQLAATCLGISAAPTRETRSIKNSTSM</sequence>
<feature type="compositionally biased region" description="Basic and acidic residues" evidence="1">
    <location>
        <begin position="15"/>
        <end position="34"/>
    </location>
</feature>